<dbReference type="AlphaFoldDB" id="A0A5C6MCT4"/>
<sequence>MQGINNQQAELRALAKIPTSCQMSLLRYGLDGSLLLAAGRDGRIHRWRLPPVGLPLPAADAKSPDAGDTAELPPLVGHNGWISSLEISADGQWLLSADTWRRLACWSLTATAERPHWEHTEAHAGWLRALAVTRDGSCLVSCGADGMVRVWNPADGSLLRQFSGGGQDLYSLACHPDGQRLAVGDLRGGIHVFDLRDGKHLTT</sequence>
<evidence type="ECO:0000256" key="1">
    <source>
        <dbReference type="ARBA" id="ARBA00022574"/>
    </source>
</evidence>
<organism evidence="4 5">
    <name type="scientific">Planctomyces bekefii</name>
    <dbReference type="NCBI Taxonomy" id="1653850"/>
    <lineage>
        <taxon>Bacteria</taxon>
        <taxon>Pseudomonadati</taxon>
        <taxon>Planctomycetota</taxon>
        <taxon>Planctomycetia</taxon>
        <taxon>Planctomycetales</taxon>
        <taxon>Planctomycetaceae</taxon>
        <taxon>Planctomyces</taxon>
    </lineage>
</organism>
<accession>A0A5C6MCT4</accession>
<evidence type="ECO:0000313" key="5">
    <source>
        <dbReference type="Proteomes" id="UP000321083"/>
    </source>
</evidence>
<evidence type="ECO:0000313" key="4">
    <source>
        <dbReference type="EMBL" id="TWW10814.1"/>
    </source>
</evidence>
<dbReference type="EMBL" id="SRHE01000078">
    <property type="protein sequence ID" value="TWW10814.1"/>
    <property type="molecule type" value="Genomic_DNA"/>
</dbReference>
<dbReference type="InterPro" id="IPR015943">
    <property type="entry name" value="WD40/YVTN_repeat-like_dom_sf"/>
</dbReference>
<name>A0A5C6MCT4_9PLAN</name>
<dbReference type="PANTHER" id="PTHR44019">
    <property type="entry name" value="WD REPEAT-CONTAINING PROTEIN 55"/>
    <property type="match status" value="1"/>
</dbReference>
<gene>
    <name evidence="4" type="ORF">E3A20_06090</name>
</gene>
<keyword evidence="5" id="KW-1185">Reference proteome</keyword>
<proteinExistence type="predicted"/>
<keyword evidence="1 3" id="KW-0853">WD repeat</keyword>
<keyword evidence="2" id="KW-0677">Repeat</keyword>
<dbReference type="Gene3D" id="2.130.10.10">
    <property type="entry name" value="YVTN repeat-like/Quinoprotein amine dehydrogenase"/>
    <property type="match status" value="1"/>
</dbReference>
<comment type="caution">
    <text evidence="4">The sequence shown here is derived from an EMBL/GenBank/DDBJ whole genome shotgun (WGS) entry which is preliminary data.</text>
</comment>
<dbReference type="InterPro" id="IPR050505">
    <property type="entry name" value="WDR55/POC1"/>
</dbReference>
<dbReference type="InterPro" id="IPR001680">
    <property type="entry name" value="WD40_rpt"/>
</dbReference>
<protein>
    <submittedName>
        <fullName evidence="4">Uncharacterized protein</fullName>
    </submittedName>
</protein>
<dbReference type="Proteomes" id="UP000321083">
    <property type="component" value="Unassembled WGS sequence"/>
</dbReference>
<dbReference type="SUPFAM" id="SSF50978">
    <property type="entry name" value="WD40 repeat-like"/>
    <property type="match status" value="1"/>
</dbReference>
<dbReference type="PROSITE" id="PS50082">
    <property type="entry name" value="WD_REPEATS_2"/>
    <property type="match status" value="1"/>
</dbReference>
<dbReference type="SMART" id="SM00320">
    <property type="entry name" value="WD40"/>
    <property type="match status" value="4"/>
</dbReference>
<dbReference type="PROSITE" id="PS50294">
    <property type="entry name" value="WD_REPEATS_REGION"/>
    <property type="match status" value="1"/>
</dbReference>
<evidence type="ECO:0000256" key="3">
    <source>
        <dbReference type="PROSITE-ProRule" id="PRU00221"/>
    </source>
</evidence>
<dbReference type="Pfam" id="PF00400">
    <property type="entry name" value="WD40"/>
    <property type="match status" value="3"/>
</dbReference>
<dbReference type="InterPro" id="IPR036322">
    <property type="entry name" value="WD40_repeat_dom_sf"/>
</dbReference>
<evidence type="ECO:0000256" key="2">
    <source>
        <dbReference type="ARBA" id="ARBA00022737"/>
    </source>
</evidence>
<feature type="non-terminal residue" evidence="4">
    <location>
        <position position="203"/>
    </location>
</feature>
<reference evidence="4 5" key="2">
    <citation type="submission" date="2019-08" db="EMBL/GenBank/DDBJ databases">
        <authorList>
            <person name="Henke P."/>
        </authorList>
    </citation>
    <scope>NUCLEOTIDE SEQUENCE [LARGE SCALE GENOMIC DNA]</scope>
    <source>
        <strain evidence="4">Phe10_nw2017</strain>
    </source>
</reference>
<dbReference type="PANTHER" id="PTHR44019:SF8">
    <property type="entry name" value="POC1 CENTRIOLAR PROTEIN HOMOLOG"/>
    <property type="match status" value="1"/>
</dbReference>
<reference evidence="4 5" key="1">
    <citation type="submission" date="2019-08" db="EMBL/GenBank/DDBJ databases">
        <title>100 year-old enigma solved: identification of Planctomyces bekefii, the type genus and species of the phylum Planctomycetes.</title>
        <authorList>
            <person name="Svetlana D.N."/>
            <person name="Overmann J."/>
        </authorList>
    </citation>
    <scope>NUCLEOTIDE SEQUENCE [LARGE SCALE GENOMIC DNA]</scope>
    <source>
        <strain evidence="4">Phe10_nw2017</strain>
    </source>
</reference>
<feature type="repeat" description="WD" evidence="3">
    <location>
        <begin position="120"/>
        <end position="161"/>
    </location>
</feature>